<dbReference type="PANTHER" id="PTHR46579:SF1">
    <property type="entry name" value="F5_8 TYPE C DOMAIN-CONTAINING PROTEIN"/>
    <property type="match status" value="1"/>
</dbReference>
<name>A0ABQ0KVZ0_MYCCL</name>
<gene>
    <name evidence="1" type="ORF">MCHLO_00808</name>
</gene>
<dbReference type="Proteomes" id="UP000815677">
    <property type="component" value="Unassembled WGS sequence"/>
</dbReference>
<dbReference type="PANTHER" id="PTHR46579">
    <property type="entry name" value="F5/8 TYPE C DOMAIN-CONTAINING PROTEIN-RELATED"/>
    <property type="match status" value="1"/>
</dbReference>
<proteinExistence type="predicted"/>
<sequence length="745" mass="83670">FKLPNLFFLGSHPHPTPSVDANGPSILGVVCEELKTLYDPGLFFSRTHDYPDGRTVRAMLGSDVADSVAARELSGSTSMTSKYFCCSIMYQNIENTQIDTWLPRSRKALFEIAVKYRDAQSAQERAKIVKTDGVRWVETSALPYAQQIRHNVEPMHALPLGVVQQFARNWLGIDEERVGGDGSAPRMAAPPFGTDLQEDLRELLDMLIEHRSQNSNSWNTNDDKWWKAVLNDDVRKGLPWGPAERYRRLWYFCQVHGLRTAGGPTKKPWYLYRIARWMEGKTDDTLKAHEIPPIEEPQNSEASIIDAALSDLRARFAASIKSADRTQAEQLLARIYRTTAVNAPKGVRDSYLLLCQTLGIKDTQSRDFNPTVRTGTTIAILYDALLNHPPIALGRQEIQAAHVDAGKNAVLGQDVLDDIKTDTQATILPSWIQRVPLGWGTTSFGKLSAAQWHTVFVAHFPYTLIRKWHADPSPRMQEILRLILSLVEILQTAGLREITPAVHQSYTVQYEAFLQKLMALFPDEDLTPVFHQTGHIGRDLASHGPAHSRGAQFYERFISHIHQVKSNRKPGQKEATFLRSLARQANLLALLQDDKAVHAAASNTLDAYIRANKHEDPIIGRTFASVYELGDPTLTVGSNPRLGLLDVEENRLVQEYHAKKVDPDAMDVEPQNIWEARLVERVRVNYITYSRPPRPDVSNGDSNIVFDIGKGPQAGIIQSIIQRPSEQPAEGAPWVTYLVIRILTS</sequence>
<feature type="non-terminal residue" evidence="1">
    <location>
        <position position="745"/>
    </location>
</feature>
<evidence type="ECO:0000313" key="1">
    <source>
        <dbReference type="EMBL" id="GAT43115.1"/>
    </source>
</evidence>
<organism evidence="1 2">
    <name type="scientific">Mycena chlorophos</name>
    <name type="common">Agaric fungus</name>
    <name type="synonym">Agaricus chlorophos</name>
    <dbReference type="NCBI Taxonomy" id="658473"/>
    <lineage>
        <taxon>Eukaryota</taxon>
        <taxon>Fungi</taxon>
        <taxon>Dikarya</taxon>
        <taxon>Basidiomycota</taxon>
        <taxon>Agaricomycotina</taxon>
        <taxon>Agaricomycetes</taxon>
        <taxon>Agaricomycetidae</taxon>
        <taxon>Agaricales</taxon>
        <taxon>Marasmiineae</taxon>
        <taxon>Mycenaceae</taxon>
        <taxon>Mycena</taxon>
    </lineage>
</organism>
<dbReference type="EMBL" id="DF838616">
    <property type="protein sequence ID" value="GAT43115.1"/>
    <property type="molecule type" value="Genomic_DNA"/>
</dbReference>
<reference evidence="1" key="1">
    <citation type="submission" date="2014-09" db="EMBL/GenBank/DDBJ databases">
        <title>Genome sequence of the luminous mushroom Mycena chlorophos for searching fungal bioluminescence genes.</title>
        <authorList>
            <person name="Tanaka Y."/>
            <person name="Kasuga D."/>
            <person name="Oba Y."/>
            <person name="Hase S."/>
            <person name="Sato K."/>
            <person name="Oba Y."/>
            <person name="Sakakibara Y."/>
        </authorList>
    </citation>
    <scope>NUCLEOTIDE SEQUENCE</scope>
</reference>
<feature type="non-terminal residue" evidence="1">
    <location>
        <position position="1"/>
    </location>
</feature>
<protein>
    <submittedName>
        <fullName evidence="1">Uncharacterized protein</fullName>
    </submittedName>
</protein>
<keyword evidence="2" id="KW-1185">Reference proteome</keyword>
<accession>A0ABQ0KVZ0</accession>
<evidence type="ECO:0000313" key="2">
    <source>
        <dbReference type="Proteomes" id="UP000815677"/>
    </source>
</evidence>